<name>A0A5B0MC12_PUCGR</name>
<gene>
    <name evidence="2" type="ORF">PGT21_002827</name>
</gene>
<organism evidence="2 3">
    <name type="scientific">Puccinia graminis f. sp. tritici</name>
    <dbReference type="NCBI Taxonomy" id="56615"/>
    <lineage>
        <taxon>Eukaryota</taxon>
        <taxon>Fungi</taxon>
        <taxon>Dikarya</taxon>
        <taxon>Basidiomycota</taxon>
        <taxon>Pucciniomycotina</taxon>
        <taxon>Pucciniomycetes</taxon>
        <taxon>Pucciniales</taxon>
        <taxon>Pucciniaceae</taxon>
        <taxon>Puccinia</taxon>
    </lineage>
</organism>
<evidence type="ECO:0000313" key="3">
    <source>
        <dbReference type="Proteomes" id="UP000324748"/>
    </source>
</evidence>
<evidence type="ECO:0000256" key="1">
    <source>
        <dbReference type="SAM" id="MobiDB-lite"/>
    </source>
</evidence>
<comment type="caution">
    <text evidence="2">The sequence shown here is derived from an EMBL/GenBank/DDBJ whole genome shotgun (WGS) entry which is preliminary data.</text>
</comment>
<accession>A0A5B0MC12</accession>
<feature type="region of interest" description="Disordered" evidence="1">
    <location>
        <begin position="1"/>
        <end position="29"/>
    </location>
</feature>
<protein>
    <submittedName>
        <fullName evidence="2">Uncharacterized protein</fullName>
    </submittedName>
</protein>
<dbReference type="EMBL" id="VSWC01000157">
    <property type="protein sequence ID" value="KAA1074365.1"/>
    <property type="molecule type" value="Genomic_DNA"/>
</dbReference>
<keyword evidence="3" id="KW-1185">Reference proteome</keyword>
<reference evidence="2 3" key="1">
    <citation type="submission" date="2019-05" db="EMBL/GenBank/DDBJ databases">
        <title>Emergence of the Ug99 lineage of the wheat stem rust pathogen through somatic hybridization.</title>
        <authorList>
            <person name="Li F."/>
            <person name="Upadhyaya N.M."/>
            <person name="Sperschneider J."/>
            <person name="Matny O."/>
            <person name="Nguyen-Phuc H."/>
            <person name="Mago R."/>
            <person name="Raley C."/>
            <person name="Miller M.E."/>
            <person name="Silverstein K.A.T."/>
            <person name="Henningsen E."/>
            <person name="Hirsch C.D."/>
            <person name="Visser B."/>
            <person name="Pretorius Z.A."/>
            <person name="Steffenson B.J."/>
            <person name="Schwessinger B."/>
            <person name="Dodds P.N."/>
            <person name="Figueroa M."/>
        </authorList>
    </citation>
    <scope>NUCLEOTIDE SEQUENCE [LARGE SCALE GENOMIC DNA]</scope>
    <source>
        <strain evidence="2">21-0</strain>
    </source>
</reference>
<dbReference type="AlphaFoldDB" id="A0A5B0MC12"/>
<evidence type="ECO:0000313" key="2">
    <source>
        <dbReference type="EMBL" id="KAA1074365.1"/>
    </source>
</evidence>
<feature type="compositionally biased region" description="Polar residues" evidence="1">
    <location>
        <begin position="1"/>
        <end position="27"/>
    </location>
</feature>
<proteinExistence type="predicted"/>
<sequence length="114" mass="12712">MTLPNLCSSSKVHNNQTSQKDFPSEPSTAYCAQETHGRYGAVMSMVIAVEAKSHQWQASLHLGTDAFNMARVAKDNVQFHEAIKKLQESFELLPDEHDRELGGYLEAFKSAISK</sequence>
<dbReference type="Proteomes" id="UP000324748">
    <property type="component" value="Unassembled WGS sequence"/>
</dbReference>